<feature type="transmembrane region" description="Helical" evidence="1">
    <location>
        <begin position="142"/>
        <end position="157"/>
    </location>
</feature>
<gene>
    <name evidence="2" type="ordered locus">BATR1942_11860</name>
</gene>
<keyword evidence="1" id="KW-1133">Transmembrane helix</keyword>
<evidence type="ECO:0000313" key="2">
    <source>
        <dbReference type="EMBL" id="ADP33303.1"/>
    </source>
</evidence>
<accession>A0ABM5LZF5</accession>
<feature type="transmembrane region" description="Helical" evidence="1">
    <location>
        <begin position="79"/>
        <end position="98"/>
    </location>
</feature>
<dbReference type="RefSeq" id="WP_003325216.1">
    <property type="nucleotide sequence ID" value="NC_014639.1"/>
</dbReference>
<keyword evidence="1" id="KW-0812">Transmembrane</keyword>
<feature type="transmembrane region" description="Helical" evidence="1">
    <location>
        <begin position="54"/>
        <end position="73"/>
    </location>
</feature>
<dbReference type="Proteomes" id="UP000006867">
    <property type="component" value="Chromosome"/>
</dbReference>
<name>A0ABM5LZF5_BACA1</name>
<feature type="transmembrane region" description="Helical" evidence="1">
    <location>
        <begin position="28"/>
        <end position="47"/>
    </location>
</feature>
<keyword evidence="1" id="KW-0472">Membrane</keyword>
<dbReference type="EMBL" id="CP002207">
    <property type="protein sequence ID" value="ADP33303.1"/>
    <property type="molecule type" value="Genomic_DNA"/>
</dbReference>
<reference evidence="2 3" key="1">
    <citation type="journal article" date="2011" name="Front. Microbiol.">
        <title>Genomic signatures of strain selection and enhancement in Bacillus atrophaeus var. globigii, a historical biowarfare simulant.</title>
        <authorList>
            <person name="Gibbons H.S."/>
            <person name="Broomall S.M."/>
            <person name="McNew L.A."/>
            <person name="Daligault H."/>
            <person name="Chapman C."/>
            <person name="Bruce D."/>
            <person name="Karavis M."/>
            <person name="Krepps M."/>
            <person name="McGregor P.A."/>
            <person name="Hong C."/>
            <person name="Park K.H."/>
            <person name="Akmal A."/>
            <person name="Feldman A."/>
            <person name="Lin J.S."/>
            <person name="Chang W.E."/>
            <person name="Higgs B.W."/>
            <person name="Demirev P."/>
            <person name="Lindquist J."/>
            <person name="Liem A."/>
            <person name="Fochler E."/>
            <person name="Read T.D."/>
            <person name="Tapia R."/>
            <person name="Johnson S."/>
            <person name="Bishop-Lilly K.A."/>
            <person name="Detter C."/>
            <person name="Han C."/>
            <person name="Sozhamannan S."/>
            <person name="Rosenzweig C.N."/>
            <person name="Skowronski E.W."/>
        </authorList>
    </citation>
    <scope>NUCLEOTIDE SEQUENCE [LARGE SCALE GENOMIC DNA]</scope>
    <source>
        <strain evidence="2 3">1942</strain>
    </source>
</reference>
<evidence type="ECO:0000313" key="3">
    <source>
        <dbReference type="Proteomes" id="UP000006867"/>
    </source>
</evidence>
<evidence type="ECO:0000256" key="1">
    <source>
        <dbReference type="SAM" id="Phobius"/>
    </source>
</evidence>
<proteinExistence type="predicted"/>
<organism evidence="2 3">
    <name type="scientific">Bacillus atrophaeus (strain 1942)</name>
    <dbReference type="NCBI Taxonomy" id="720555"/>
    <lineage>
        <taxon>Bacteria</taxon>
        <taxon>Bacillati</taxon>
        <taxon>Bacillota</taxon>
        <taxon>Bacilli</taxon>
        <taxon>Bacillales</taxon>
        <taxon>Bacillaceae</taxon>
        <taxon>Bacillus</taxon>
    </lineage>
</organism>
<keyword evidence="3" id="KW-1185">Reference proteome</keyword>
<sequence>MKKSILFPCLLLASSLYAWLQSGQLELFSGQGQWPVLLMLLGAAFIYQGKKEAAASHFFIGMVLFGIGLHFFAKPSLDWWPDDFEMIIFVIGFSLLASTIQKKEYVYEAVSMICFSLFLYFFKQITAWLDSAHIPTALFKEYWPFVFIAISLLLLLIKRKKTIR</sequence>
<feature type="transmembrane region" description="Helical" evidence="1">
    <location>
        <begin position="105"/>
        <end position="122"/>
    </location>
</feature>
<protein>
    <submittedName>
        <fullName evidence="2">Integral inner membrane protein</fullName>
    </submittedName>
</protein>